<dbReference type="AlphaFoldDB" id="A0A645ELF5"/>
<dbReference type="EC" id="2.1.1.72" evidence="1"/>
<dbReference type="PROSITE" id="PS00092">
    <property type="entry name" value="N6_MTASE"/>
    <property type="match status" value="1"/>
</dbReference>
<comment type="caution">
    <text evidence="6">The sequence shown here is derived from an EMBL/GenBank/DDBJ whole genome shotgun (WGS) entry which is preliminary data.</text>
</comment>
<dbReference type="EMBL" id="VSSQ01048785">
    <property type="protein sequence ID" value="MPN02831.1"/>
    <property type="molecule type" value="Genomic_DNA"/>
</dbReference>
<dbReference type="GO" id="GO:0009007">
    <property type="term" value="F:site-specific DNA-methyltransferase (adenine-specific) activity"/>
    <property type="evidence" value="ECO:0007669"/>
    <property type="project" value="UniProtKB-EC"/>
</dbReference>
<protein>
    <recommendedName>
        <fullName evidence="1">site-specific DNA-methyltransferase (adenine-specific)</fullName>
        <ecNumber evidence="1">2.1.1.72</ecNumber>
    </recommendedName>
</protein>
<sequence>MPKLKAYYEILKQRENETHPGFVSTLYAPQDDHQIRKDERVFYTRQNALYLDNMLFLISREIPADYQAYFIAPLLAEASIHVNTAGVFKGFYKDENGIGAFGASGKHALSRILKPISLPFPVFSAYETTNMIYQCDANQLLDQLPLVDICYLDPPYNQHPYGSNYFMLNCLAKNEQPTDLSLVSGIPTDWQRSNYNNRQRLKQELEDVINRVRARYVLLSFNNEGFLSKEDLIKMLDKYGELKIIETKYNAYRGSRNLKNRSIHVKEFLFLLKKSSTQ</sequence>
<comment type="catalytic activity">
    <reaction evidence="5">
        <text>a 2'-deoxyadenosine in DNA + S-adenosyl-L-methionine = an N(6)-methyl-2'-deoxyadenosine in DNA + S-adenosyl-L-homocysteine + H(+)</text>
        <dbReference type="Rhea" id="RHEA:15197"/>
        <dbReference type="Rhea" id="RHEA-COMP:12418"/>
        <dbReference type="Rhea" id="RHEA-COMP:12419"/>
        <dbReference type="ChEBI" id="CHEBI:15378"/>
        <dbReference type="ChEBI" id="CHEBI:57856"/>
        <dbReference type="ChEBI" id="CHEBI:59789"/>
        <dbReference type="ChEBI" id="CHEBI:90615"/>
        <dbReference type="ChEBI" id="CHEBI:90616"/>
        <dbReference type="EC" id="2.1.1.72"/>
    </reaction>
</comment>
<dbReference type="GO" id="GO:0032259">
    <property type="term" value="P:methylation"/>
    <property type="evidence" value="ECO:0007669"/>
    <property type="project" value="UniProtKB-KW"/>
</dbReference>
<keyword evidence="3" id="KW-0808">Transferase</keyword>
<evidence type="ECO:0000313" key="6">
    <source>
        <dbReference type="EMBL" id="MPN02831.1"/>
    </source>
</evidence>
<evidence type="ECO:0000256" key="2">
    <source>
        <dbReference type="ARBA" id="ARBA00022603"/>
    </source>
</evidence>
<evidence type="ECO:0000256" key="1">
    <source>
        <dbReference type="ARBA" id="ARBA00011900"/>
    </source>
</evidence>
<evidence type="ECO:0000256" key="5">
    <source>
        <dbReference type="ARBA" id="ARBA00047942"/>
    </source>
</evidence>
<keyword evidence="2" id="KW-0489">Methyltransferase</keyword>
<dbReference type="Pfam" id="PF02086">
    <property type="entry name" value="MethyltransfD12"/>
    <property type="match status" value="1"/>
</dbReference>
<dbReference type="InterPro" id="IPR012327">
    <property type="entry name" value="MeTrfase_D12"/>
</dbReference>
<accession>A0A645ELF5</accession>
<dbReference type="SUPFAM" id="SSF53335">
    <property type="entry name" value="S-adenosyl-L-methionine-dependent methyltransferases"/>
    <property type="match status" value="1"/>
</dbReference>
<dbReference type="InterPro" id="IPR002052">
    <property type="entry name" value="DNA_methylase_N6_adenine_CS"/>
</dbReference>
<dbReference type="GO" id="GO:0009307">
    <property type="term" value="P:DNA restriction-modification system"/>
    <property type="evidence" value="ECO:0007669"/>
    <property type="project" value="InterPro"/>
</dbReference>
<evidence type="ECO:0000256" key="4">
    <source>
        <dbReference type="ARBA" id="ARBA00022691"/>
    </source>
</evidence>
<name>A0A645ELF5_9ZZZZ</name>
<keyword evidence="4" id="KW-0949">S-adenosyl-L-methionine</keyword>
<evidence type="ECO:0000256" key="3">
    <source>
        <dbReference type="ARBA" id="ARBA00022679"/>
    </source>
</evidence>
<organism evidence="6">
    <name type="scientific">bioreactor metagenome</name>
    <dbReference type="NCBI Taxonomy" id="1076179"/>
    <lineage>
        <taxon>unclassified sequences</taxon>
        <taxon>metagenomes</taxon>
        <taxon>ecological metagenomes</taxon>
    </lineage>
</organism>
<proteinExistence type="predicted"/>
<dbReference type="InterPro" id="IPR029063">
    <property type="entry name" value="SAM-dependent_MTases_sf"/>
</dbReference>
<gene>
    <name evidence="6" type="ORF">SDC9_150049</name>
</gene>
<dbReference type="GO" id="GO:0003676">
    <property type="term" value="F:nucleic acid binding"/>
    <property type="evidence" value="ECO:0007669"/>
    <property type="project" value="InterPro"/>
</dbReference>
<reference evidence="6" key="1">
    <citation type="submission" date="2019-08" db="EMBL/GenBank/DDBJ databases">
        <authorList>
            <person name="Kucharzyk K."/>
            <person name="Murdoch R.W."/>
            <person name="Higgins S."/>
            <person name="Loffler F."/>
        </authorList>
    </citation>
    <scope>NUCLEOTIDE SEQUENCE</scope>
</reference>